<dbReference type="Pfam" id="PF01568">
    <property type="entry name" value="Molydop_binding"/>
    <property type="match status" value="1"/>
</dbReference>
<feature type="region of interest" description="Disordered" evidence="6">
    <location>
        <begin position="342"/>
        <end position="363"/>
    </location>
</feature>
<dbReference type="InterPro" id="IPR006656">
    <property type="entry name" value="Mopterin_OxRdtase"/>
</dbReference>
<dbReference type="GO" id="GO:0016020">
    <property type="term" value="C:membrane"/>
    <property type="evidence" value="ECO:0007669"/>
    <property type="project" value="TreeGrafter"/>
</dbReference>
<dbReference type="PANTHER" id="PTHR43105:SF9">
    <property type="entry name" value="NADPH-FE(3+) OXIDOREDUCTASE SUBUNIT ALPHA"/>
    <property type="match status" value="1"/>
</dbReference>
<evidence type="ECO:0000256" key="4">
    <source>
        <dbReference type="ARBA" id="ARBA00023004"/>
    </source>
</evidence>
<evidence type="ECO:0000256" key="2">
    <source>
        <dbReference type="ARBA" id="ARBA00022723"/>
    </source>
</evidence>
<keyword evidence="5" id="KW-0411">Iron-sulfur</keyword>
<dbReference type="InterPro" id="IPR006657">
    <property type="entry name" value="MoPterin_dinucl-bd_dom"/>
</dbReference>
<dbReference type="SUPFAM" id="SSF53706">
    <property type="entry name" value="Formate dehydrogenase/DMSO reductase, domains 1-3"/>
    <property type="match status" value="1"/>
</dbReference>
<keyword evidence="9" id="KW-1185">Reference proteome</keyword>
<reference evidence="8" key="1">
    <citation type="journal article" date="2022" name="Int. J. Syst. Evol. Microbiol.">
        <title>Pseudomonas aegrilactucae sp. nov. and Pseudomonas morbosilactucae sp. nov., pathogens causing bacterial rot of lettuce in Japan.</title>
        <authorList>
            <person name="Sawada H."/>
            <person name="Fujikawa T."/>
            <person name="Satou M."/>
        </authorList>
    </citation>
    <scope>NUCLEOTIDE SEQUENCE</scope>
    <source>
        <strain evidence="8">0166_1</strain>
    </source>
</reference>
<dbReference type="Gene3D" id="3.40.50.740">
    <property type="match status" value="1"/>
</dbReference>
<dbReference type="Pfam" id="PF04879">
    <property type="entry name" value="Molybdop_Fe4S4"/>
    <property type="match status" value="1"/>
</dbReference>
<sequence>MTDDLPTRHRTFCRLCNAACGAIVTAAGDRVIDVRGDRDHPVSRGYLCPKGRALGAHHHHPDRLDEPLIGRGEQRASAGWDEALDHLAGAIETVVAETGPSAVGMYKGTAHYVESAAVGAGPAILAHLGSRQWYTSLTVDCPAVCLVAELVVGHPWLLPVPDLDTRLTVLVGTNPMASHGHTMNIPRPKEWLRRWATDGELWVIDPRRTESADVATVHLAPRPGSDYLLMGYLVRELLRHGADRSYLERHTTGVDALAAAVEPFTLERCTRGTGIPGERVVELLTKIRATGRVSMVTGTGLNFSDKANVTLWLTWMVCAVTGSLDRPGGMWFNPGYLNQTHRQTWEPRDGTPGPGPASRPELPERFGEMPCAAAVDEIESGNLRALVVLGGNPLIAWPQPQRVARALAKLDVLAVVDVIDNDVTALATHVLPAAGQLERADIPTGSELYALRSFSQYSERVFAPGADRRPTWWILRELGARLGLDPAARRDPGAASEAAVLDALYGSDADRWRALHATTNAVVTPERPHGWIHAALPDQRLRLAPAMLIDELARTRDPESRPAELLLTNRRQLRKNNSTLADGHGLARSAQPGSVLHPDDAAQRGIADGDPIVVSSAHGELRTVARLDGRAVRGTVSTPHGFVEANAAALVSGDAVDPATGMPTMTGVPVTVAPA</sequence>
<dbReference type="AlphaFoldDB" id="A0A9E6XWK7"/>
<protein>
    <submittedName>
        <fullName evidence="8">Periplasmic nitrate reductase</fullName>
        <ecNumber evidence="8">1.9.6.1</ecNumber>
    </submittedName>
</protein>
<name>A0A9E6XWK7_9ACTN</name>
<dbReference type="Gene3D" id="2.20.25.90">
    <property type="entry name" value="ADC-like domains"/>
    <property type="match status" value="1"/>
</dbReference>
<proteinExistence type="predicted"/>
<evidence type="ECO:0000256" key="3">
    <source>
        <dbReference type="ARBA" id="ARBA00023002"/>
    </source>
</evidence>
<dbReference type="Proteomes" id="UP001162834">
    <property type="component" value="Chromosome"/>
</dbReference>
<dbReference type="SMART" id="SM00926">
    <property type="entry name" value="Molybdop_Fe4S4"/>
    <property type="match status" value="1"/>
</dbReference>
<dbReference type="EC" id="1.9.6.1" evidence="8"/>
<dbReference type="KEGG" id="sbae:DSM104329_02128"/>
<dbReference type="EMBL" id="CP087164">
    <property type="protein sequence ID" value="UGS35733.1"/>
    <property type="molecule type" value="Genomic_DNA"/>
</dbReference>
<dbReference type="PANTHER" id="PTHR43105">
    <property type="entry name" value="RESPIRATORY NITRATE REDUCTASE"/>
    <property type="match status" value="1"/>
</dbReference>
<keyword evidence="1" id="KW-0004">4Fe-4S</keyword>
<dbReference type="Pfam" id="PF00384">
    <property type="entry name" value="Molybdopterin"/>
    <property type="match status" value="1"/>
</dbReference>
<gene>
    <name evidence="8" type="primary">napA_2</name>
    <name evidence="8" type="ORF">DSM104329_02128</name>
</gene>
<evidence type="ECO:0000313" key="8">
    <source>
        <dbReference type="EMBL" id="UGS35733.1"/>
    </source>
</evidence>
<feature type="domain" description="4Fe-4S Mo/W bis-MGD-type" evidence="7">
    <location>
        <begin position="6"/>
        <end position="62"/>
    </location>
</feature>
<dbReference type="InterPro" id="IPR050123">
    <property type="entry name" value="Prok_molybdopt-oxidoreductase"/>
</dbReference>
<dbReference type="Gene3D" id="3.40.228.10">
    <property type="entry name" value="Dimethylsulfoxide Reductase, domain 2"/>
    <property type="match status" value="1"/>
</dbReference>
<evidence type="ECO:0000259" key="7">
    <source>
        <dbReference type="PROSITE" id="PS51669"/>
    </source>
</evidence>
<dbReference type="GO" id="GO:0050140">
    <property type="term" value="F:nitrate reductase (cytochrome) activity"/>
    <property type="evidence" value="ECO:0007669"/>
    <property type="project" value="UniProtKB-EC"/>
</dbReference>
<keyword evidence="2" id="KW-0479">Metal-binding</keyword>
<dbReference type="PROSITE" id="PS51669">
    <property type="entry name" value="4FE4S_MOW_BIS_MGD"/>
    <property type="match status" value="1"/>
</dbReference>
<keyword evidence="4" id="KW-0408">Iron</keyword>
<dbReference type="RefSeq" id="WP_259315415.1">
    <property type="nucleotide sequence ID" value="NZ_CP087164.1"/>
</dbReference>
<evidence type="ECO:0000256" key="6">
    <source>
        <dbReference type="SAM" id="MobiDB-lite"/>
    </source>
</evidence>
<dbReference type="GO" id="GO:0046872">
    <property type="term" value="F:metal ion binding"/>
    <property type="evidence" value="ECO:0007669"/>
    <property type="project" value="UniProtKB-KW"/>
</dbReference>
<dbReference type="InterPro" id="IPR006963">
    <property type="entry name" value="Mopterin_OxRdtase_4Fe-4S_dom"/>
</dbReference>
<accession>A0A9E6XWK7</accession>
<dbReference type="SUPFAM" id="SSF50692">
    <property type="entry name" value="ADC-like"/>
    <property type="match status" value="1"/>
</dbReference>
<dbReference type="InterPro" id="IPR009010">
    <property type="entry name" value="Asp_de-COase-like_dom_sf"/>
</dbReference>
<organism evidence="8 9">
    <name type="scientific">Capillimicrobium parvum</name>
    <dbReference type="NCBI Taxonomy" id="2884022"/>
    <lineage>
        <taxon>Bacteria</taxon>
        <taxon>Bacillati</taxon>
        <taxon>Actinomycetota</taxon>
        <taxon>Thermoleophilia</taxon>
        <taxon>Solirubrobacterales</taxon>
        <taxon>Capillimicrobiaceae</taxon>
        <taxon>Capillimicrobium</taxon>
    </lineage>
</organism>
<evidence type="ECO:0000256" key="5">
    <source>
        <dbReference type="ARBA" id="ARBA00023014"/>
    </source>
</evidence>
<evidence type="ECO:0000256" key="1">
    <source>
        <dbReference type="ARBA" id="ARBA00022485"/>
    </source>
</evidence>
<dbReference type="GO" id="GO:0051539">
    <property type="term" value="F:4 iron, 4 sulfur cluster binding"/>
    <property type="evidence" value="ECO:0007669"/>
    <property type="project" value="UniProtKB-KW"/>
</dbReference>
<dbReference type="GO" id="GO:0043546">
    <property type="term" value="F:molybdopterin cofactor binding"/>
    <property type="evidence" value="ECO:0007669"/>
    <property type="project" value="InterPro"/>
</dbReference>
<evidence type="ECO:0000313" key="9">
    <source>
        <dbReference type="Proteomes" id="UP001162834"/>
    </source>
</evidence>
<dbReference type="Gene3D" id="2.40.40.20">
    <property type="match status" value="1"/>
</dbReference>
<keyword evidence="3 8" id="KW-0560">Oxidoreductase</keyword>